<proteinExistence type="predicted"/>
<comment type="caution">
    <text evidence="2">The sequence shown here is derived from an EMBL/GenBank/DDBJ whole genome shotgun (WGS) entry which is preliminary data.</text>
</comment>
<keyword evidence="1" id="KW-0472">Membrane</keyword>
<sequence length="146" mass="14788">MDVWVAGLLASAVAGAVCALGFLLFLDETGAHVLVAWLGFGLWFGLGAGLALGIVPAGVAAGAWPDLVRSVGEACAVRRLTGVVAAIVLAELAVATIGSSADPLAATPWVFLAVAVCTGIAWLHLQGARRIARRRLHAAVNRGEAA</sequence>
<organism evidence="2 3">
    <name type="scientific">Aeromicrobium flavum</name>
    <dbReference type="NCBI Taxonomy" id="416568"/>
    <lineage>
        <taxon>Bacteria</taxon>
        <taxon>Bacillati</taxon>
        <taxon>Actinomycetota</taxon>
        <taxon>Actinomycetes</taxon>
        <taxon>Propionibacteriales</taxon>
        <taxon>Nocardioidaceae</taxon>
        <taxon>Aeromicrobium</taxon>
    </lineage>
</organism>
<dbReference type="AlphaFoldDB" id="A0A512HUY1"/>
<keyword evidence="1" id="KW-1133">Transmembrane helix</keyword>
<name>A0A512HUY1_9ACTN</name>
<evidence type="ECO:0000313" key="3">
    <source>
        <dbReference type="Proteomes" id="UP000321769"/>
    </source>
</evidence>
<feature type="transmembrane region" description="Helical" evidence="1">
    <location>
        <begin position="104"/>
        <end position="125"/>
    </location>
</feature>
<evidence type="ECO:0000256" key="1">
    <source>
        <dbReference type="SAM" id="Phobius"/>
    </source>
</evidence>
<dbReference type="Proteomes" id="UP000321769">
    <property type="component" value="Unassembled WGS sequence"/>
</dbReference>
<gene>
    <name evidence="2" type="ORF">AFL01nite_15990</name>
</gene>
<dbReference type="EMBL" id="BJZQ01000006">
    <property type="protein sequence ID" value="GEO89272.1"/>
    <property type="molecule type" value="Genomic_DNA"/>
</dbReference>
<evidence type="ECO:0000313" key="2">
    <source>
        <dbReference type="EMBL" id="GEO89272.1"/>
    </source>
</evidence>
<reference evidence="2 3" key="1">
    <citation type="submission" date="2019-07" db="EMBL/GenBank/DDBJ databases">
        <title>Whole genome shotgun sequence of Aeromicrobium flavum NBRC 107625.</title>
        <authorList>
            <person name="Hosoyama A."/>
            <person name="Uohara A."/>
            <person name="Ohji S."/>
            <person name="Ichikawa N."/>
        </authorList>
    </citation>
    <scope>NUCLEOTIDE SEQUENCE [LARGE SCALE GENOMIC DNA]</scope>
    <source>
        <strain evidence="2 3">NBRC 107625</strain>
    </source>
</reference>
<accession>A0A512HUY1</accession>
<keyword evidence="1" id="KW-0812">Transmembrane</keyword>
<protein>
    <submittedName>
        <fullName evidence="2">Uncharacterized protein</fullName>
    </submittedName>
</protein>
<feature type="transmembrane region" description="Helical" evidence="1">
    <location>
        <begin position="35"/>
        <end position="64"/>
    </location>
</feature>
<keyword evidence="3" id="KW-1185">Reference proteome</keyword>